<name>A0A6N4SLH2_TALPI</name>
<evidence type="ECO:0000256" key="2">
    <source>
        <dbReference type="ARBA" id="ARBA00022692"/>
    </source>
</evidence>
<sequence>MPTPSEDLGPTLIAVTTVLLVLSITFVALRCYVRLRLAWGFWWDDGFILLSLAFLIGSHGVVYYLVAQGLGKHTADLSDPIPEIATLLDFLYDFTIVFVIGSYFNKISIGLFLRRLKFNSRWFIIPMWILMFLLGAINIAALAINVFNCDDHIINGSGGHVEVLCPTDADATPVVYTQSGLTIVLDLFLSISPIPVLWHTQLTCQQKIRVWGLIALGLISTVANALRNKYSYVLATYDQAYTLVVLIIISEMEFALGVIAACCPAIVPLFKRRQLRRSYHDIGGTPSNNSDRVAAGSRGERGVSGPRGWLEAAVGIESGTTMTTRSIKDNQKDDEEQQHHEQRLSDQNIYLLATPKPAYRQQTYPDGENS</sequence>
<feature type="transmembrane region" description="Helical" evidence="7">
    <location>
        <begin position="47"/>
        <end position="70"/>
    </location>
</feature>
<gene>
    <name evidence="9" type="ORF">TCE0_039f13022</name>
</gene>
<evidence type="ECO:0000256" key="3">
    <source>
        <dbReference type="ARBA" id="ARBA00022989"/>
    </source>
</evidence>
<comment type="subcellular location">
    <subcellularLocation>
        <location evidence="1">Membrane</location>
        <topology evidence="1">Multi-pass membrane protein</topology>
    </subcellularLocation>
</comment>
<evidence type="ECO:0000256" key="6">
    <source>
        <dbReference type="SAM" id="MobiDB-lite"/>
    </source>
</evidence>
<comment type="caution">
    <text evidence="9">The sequence shown here is derived from an EMBL/GenBank/DDBJ whole genome shotgun (WGS) entry which is preliminary data.</text>
</comment>
<evidence type="ECO:0000313" key="9">
    <source>
        <dbReference type="EMBL" id="GAM40570.1"/>
    </source>
</evidence>
<feature type="transmembrane region" description="Helical" evidence="7">
    <location>
        <begin position="180"/>
        <end position="198"/>
    </location>
</feature>
<keyword evidence="4 7" id="KW-0472">Membrane</keyword>
<reference evidence="10" key="1">
    <citation type="journal article" date="2015" name="Genome Announc.">
        <title>Draft genome sequence of Talaromyces cellulolyticus strain Y-94, a source of lignocellulosic biomass-degrading enzymes.</title>
        <authorList>
            <person name="Fujii T."/>
            <person name="Koike H."/>
            <person name="Sawayama S."/>
            <person name="Yano S."/>
            <person name="Inoue H."/>
        </authorList>
    </citation>
    <scope>NUCLEOTIDE SEQUENCE [LARGE SCALE GENOMIC DNA]</scope>
    <source>
        <strain evidence="10">Y-94</strain>
    </source>
</reference>
<evidence type="ECO:0000313" key="10">
    <source>
        <dbReference type="Proteomes" id="UP000053095"/>
    </source>
</evidence>
<proteinExistence type="inferred from homology"/>
<feature type="region of interest" description="Disordered" evidence="6">
    <location>
        <begin position="321"/>
        <end position="370"/>
    </location>
</feature>
<dbReference type="GO" id="GO:0016020">
    <property type="term" value="C:membrane"/>
    <property type="evidence" value="ECO:0007669"/>
    <property type="project" value="UniProtKB-SubCell"/>
</dbReference>
<dbReference type="PANTHER" id="PTHR33048">
    <property type="entry name" value="PTH11-LIKE INTEGRAL MEMBRANE PROTEIN (AFU_ORTHOLOGUE AFUA_5G11245)"/>
    <property type="match status" value="1"/>
</dbReference>
<comment type="similarity">
    <text evidence="5">Belongs to the SAT4 family.</text>
</comment>
<accession>A0A6N4SLH2</accession>
<feature type="compositionally biased region" description="Polar residues" evidence="6">
    <location>
        <begin position="360"/>
        <end position="370"/>
    </location>
</feature>
<feature type="transmembrane region" description="Helical" evidence="7">
    <location>
        <begin position="90"/>
        <end position="113"/>
    </location>
</feature>
<dbReference type="EMBL" id="DF933835">
    <property type="protein sequence ID" value="GAM40570.1"/>
    <property type="molecule type" value="Genomic_DNA"/>
</dbReference>
<keyword evidence="10" id="KW-1185">Reference proteome</keyword>
<dbReference type="PANTHER" id="PTHR33048:SF123">
    <property type="entry name" value="INTEGRAL MEMBRANE PROTEIN"/>
    <property type="match status" value="1"/>
</dbReference>
<keyword evidence="2 7" id="KW-0812">Transmembrane</keyword>
<dbReference type="InterPro" id="IPR049326">
    <property type="entry name" value="Rhodopsin_dom_fungi"/>
</dbReference>
<feature type="transmembrane region" description="Helical" evidence="7">
    <location>
        <begin position="210"/>
        <end position="228"/>
    </location>
</feature>
<feature type="transmembrane region" description="Helical" evidence="7">
    <location>
        <begin position="125"/>
        <end position="147"/>
    </location>
</feature>
<feature type="transmembrane region" description="Helical" evidence="7">
    <location>
        <begin position="12"/>
        <end position="35"/>
    </location>
</feature>
<protein>
    <recommendedName>
        <fullName evidence="8">Rhodopsin domain-containing protein</fullName>
    </recommendedName>
</protein>
<feature type="transmembrane region" description="Helical" evidence="7">
    <location>
        <begin position="240"/>
        <end position="270"/>
    </location>
</feature>
<dbReference type="Proteomes" id="UP000053095">
    <property type="component" value="Unassembled WGS sequence"/>
</dbReference>
<evidence type="ECO:0000256" key="1">
    <source>
        <dbReference type="ARBA" id="ARBA00004141"/>
    </source>
</evidence>
<dbReference type="InterPro" id="IPR052337">
    <property type="entry name" value="SAT4-like"/>
</dbReference>
<evidence type="ECO:0000256" key="4">
    <source>
        <dbReference type="ARBA" id="ARBA00023136"/>
    </source>
</evidence>
<keyword evidence="3 7" id="KW-1133">Transmembrane helix</keyword>
<evidence type="ECO:0000259" key="8">
    <source>
        <dbReference type="Pfam" id="PF20684"/>
    </source>
</evidence>
<organism evidence="9 10">
    <name type="scientific">Talaromyces pinophilus</name>
    <name type="common">Penicillium pinophilum</name>
    <dbReference type="NCBI Taxonomy" id="128442"/>
    <lineage>
        <taxon>Eukaryota</taxon>
        <taxon>Fungi</taxon>
        <taxon>Dikarya</taxon>
        <taxon>Ascomycota</taxon>
        <taxon>Pezizomycotina</taxon>
        <taxon>Eurotiomycetes</taxon>
        <taxon>Eurotiomycetidae</taxon>
        <taxon>Eurotiales</taxon>
        <taxon>Trichocomaceae</taxon>
        <taxon>Talaromyces</taxon>
        <taxon>Talaromyces sect. Talaromyces</taxon>
    </lineage>
</organism>
<evidence type="ECO:0000256" key="7">
    <source>
        <dbReference type="SAM" id="Phobius"/>
    </source>
</evidence>
<feature type="domain" description="Rhodopsin" evidence="8">
    <location>
        <begin position="29"/>
        <end position="272"/>
    </location>
</feature>
<feature type="region of interest" description="Disordered" evidence="6">
    <location>
        <begin position="280"/>
        <end position="306"/>
    </location>
</feature>
<evidence type="ECO:0000256" key="5">
    <source>
        <dbReference type="ARBA" id="ARBA00038359"/>
    </source>
</evidence>
<feature type="compositionally biased region" description="Basic and acidic residues" evidence="6">
    <location>
        <begin position="326"/>
        <end position="344"/>
    </location>
</feature>
<dbReference type="AlphaFoldDB" id="A0A6N4SLH2"/>
<dbReference type="Pfam" id="PF20684">
    <property type="entry name" value="Fung_rhodopsin"/>
    <property type="match status" value="1"/>
</dbReference>